<evidence type="ECO:0000256" key="2">
    <source>
        <dbReference type="SAM" id="MobiDB-lite"/>
    </source>
</evidence>
<evidence type="ECO:0000259" key="3">
    <source>
        <dbReference type="Pfam" id="PF01266"/>
    </source>
</evidence>
<dbReference type="Pfam" id="PF01266">
    <property type="entry name" value="DAO"/>
    <property type="match status" value="1"/>
</dbReference>
<dbReference type="Gene3D" id="3.50.50.60">
    <property type="entry name" value="FAD/NAD(P)-binding domain"/>
    <property type="match status" value="1"/>
</dbReference>
<dbReference type="GO" id="GO:0016491">
    <property type="term" value="F:oxidoreductase activity"/>
    <property type="evidence" value="ECO:0007669"/>
    <property type="project" value="UniProtKB-KW"/>
</dbReference>
<dbReference type="InterPro" id="IPR036188">
    <property type="entry name" value="FAD/NAD-bd_sf"/>
</dbReference>
<accession>A0A1H8I1C2</accession>
<keyword evidence="5" id="KW-1185">Reference proteome</keyword>
<name>A0A1H8I1C2_9BURK</name>
<dbReference type="OrthoDB" id="9774591at2"/>
<dbReference type="RefSeq" id="WP_091816632.1">
    <property type="nucleotide sequence ID" value="NZ_FOCW01000003.1"/>
</dbReference>
<dbReference type="InterPro" id="IPR006076">
    <property type="entry name" value="FAD-dep_OxRdtase"/>
</dbReference>
<dbReference type="SUPFAM" id="SSF51905">
    <property type="entry name" value="FAD/NAD(P)-binding domain"/>
    <property type="match status" value="1"/>
</dbReference>
<dbReference type="EMBL" id="FOCW01000003">
    <property type="protein sequence ID" value="SEN62333.1"/>
    <property type="molecule type" value="Genomic_DNA"/>
</dbReference>
<feature type="region of interest" description="Disordered" evidence="2">
    <location>
        <begin position="1"/>
        <end position="28"/>
    </location>
</feature>
<dbReference type="PANTHER" id="PTHR13847:SF281">
    <property type="entry name" value="FAD DEPENDENT OXIDOREDUCTASE DOMAIN-CONTAINING PROTEIN"/>
    <property type="match status" value="1"/>
</dbReference>
<keyword evidence="1" id="KW-0560">Oxidoreductase</keyword>
<evidence type="ECO:0000256" key="1">
    <source>
        <dbReference type="ARBA" id="ARBA00023002"/>
    </source>
</evidence>
<dbReference type="AlphaFoldDB" id="A0A1H8I1C2"/>
<proteinExistence type="predicted"/>
<sequence>MPRSITDLPNDDRTNGWSALAGPRQPRPSLQGDLDVDWVIVGAGYAGLAAARQLALQQPDATIAVVEAGVVGENASGRNSGFAIDLPHSSSPSDAAVEKGRSVIRVNRFAVDALDRLVAEHGIACDWNKRGRYHVAVTDDVAAQSLAPYARNLDAWGESYEYLERAALRDRLGTDYYAAAVYTPGTHLLNPAALVRGLADSLPSQVQLFERSPVIETEFKGASPYVRTAKGSIRARKLILAVNAFSQSFGVYGERQVPVLLFASLTHPLSDAQIASLGSDVTWGVTPAHGVAGSTLRLTQDRRLMIRQGFEYSPSLNTNEERRAKARAMNLELLRRRFPQLGEIQLEHFWMGWLAVSQNHAPAFGPIGENAFAASCCNGSGIVRHTAAGMLIADLALGRDNPLIDDFLVEGTANYIPPRPLRDIGVGLTLAWDMWRGRAEQ</sequence>
<gene>
    <name evidence="4" type="ORF">SAMN02745977_01674</name>
</gene>
<reference evidence="4 5" key="1">
    <citation type="submission" date="2016-10" db="EMBL/GenBank/DDBJ databases">
        <authorList>
            <person name="de Groot N.N."/>
        </authorList>
    </citation>
    <scope>NUCLEOTIDE SEQUENCE [LARGE SCALE GENOMIC DNA]</scope>
    <source>
        <strain evidence="4 5">DSM 15123</strain>
    </source>
</reference>
<dbReference type="Proteomes" id="UP000199531">
    <property type="component" value="Unassembled WGS sequence"/>
</dbReference>
<evidence type="ECO:0000313" key="4">
    <source>
        <dbReference type="EMBL" id="SEN62333.1"/>
    </source>
</evidence>
<dbReference type="GO" id="GO:0005737">
    <property type="term" value="C:cytoplasm"/>
    <property type="evidence" value="ECO:0007669"/>
    <property type="project" value="TreeGrafter"/>
</dbReference>
<dbReference type="STRING" id="1121117.SAMN02745977_01674"/>
<protein>
    <submittedName>
        <fullName evidence="4">Glycine/D-amino acid oxidase</fullName>
    </submittedName>
</protein>
<feature type="domain" description="FAD dependent oxidoreductase" evidence="3">
    <location>
        <begin position="37"/>
        <end position="395"/>
    </location>
</feature>
<organism evidence="4 5">
    <name type="scientific">Brachymonas denitrificans DSM 15123</name>
    <dbReference type="NCBI Taxonomy" id="1121117"/>
    <lineage>
        <taxon>Bacteria</taxon>
        <taxon>Pseudomonadati</taxon>
        <taxon>Pseudomonadota</taxon>
        <taxon>Betaproteobacteria</taxon>
        <taxon>Burkholderiales</taxon>
        <taxon>Comamonadaceae</taxon>
        <taxon>Brachymonas</taxon>
    </lineage>
</organism>
<evidence type="ECO:0000313" key="5">
    <source>
        <dbReference type="Proteomes" id="UP000199531"/>
    </source>
</evidence>
<dbReference type="PANTHER" id="PTHR13847">
    <property type="entry name" value="SARCOSINE DEHYDROGENASE-RELATED"/>
    <property type="match status" value="1"/>
</dbReference>
<dbReference type="Gene3D" id="3.30.9.10">
    <property type="entry name" value="D-Amino Acid Oxidase, subunit A, domain 2"/>
    <property type="match status" value="1"/>
</dbReference>